<dbReference type="InterPro" id="IPR003646">
    <property type="entry name" value="SH3-like_bac-type"/>
</dbReference>
<dbReference type="EMBL" id="JACSQN010000007">
    <property type="protein sequence ID" value="MBD7984708.1"/>
    <property type="molecule type" value="Genomic_DNA"/>
</dbReference>
<dbReference type="PANTHER" id="PTHR30404">
    <property type="entry name" value="N-ACETYLMURAMOYL-L-ALANINE AMIDASE"/>
    <property type="match status" value="1"/>
</dbReference>
<dbReference type="Gene3D" id="3.40.630.40">
    <property type="entry name" value="Zn-dependent exopeptidases"/>
    <property type="match status" value="1"/>
</dbReference>
<name>A0ABR8U9J4_9BACL</name>
<feature type="domain" description="SLH" evidence="5">
    <location>
        <begin position="85"/>
        <end position="145"/>
    </location>
</feature>
<dbReference type="SUPFAM" id="SSF50044">
    <property type="entry name" value="SH3-domain"/>
    <property type="match status" value="1"/>
</dbReference>
<evidence type="ECO:0000256" key="3">
    <source>
        <dbReference type="SAM" id="MobiDB-lite"/>
    </source>
</evidence>
<keyword evidence="1" id="KW-0378">Hydrolase</keyword>
<feature type="domain" description="SLH" evidence="5">
    <location>
        <begin position="147"/>
        <end position="209"/>
    </location>
</feature>
<dbReference type="InterPro" id="IPR050695">
    <property type="entry name" value="N-acetylmuramoyl_amidase_3"/>
</dbReference>
<feature type="domain" description="SH3b" evidence="6">
    <location>
        <begin position="325"/>
        <end position="387"/>
    </location>
</feature>
<evidence type="ECO:0000313" key="7">
    <source>
        <dbReference type="EMBL" id="MBD7984708.1"/>
    </source>
</evidence>
<feature type="domain" description="SH3b" evidence="6">
    <location>
        <begin position="217"/>
        <end position="280"/>
    </location>
</feature>
<evidence type="ECO:0000259" key="5">
    <source>
        <dbReference type="PROSITE" id="PS51272"/>
    </source>
</evidence>
<feature type="chain" id="PRO_5046501201" evidence="4">
    <location>
        <begin position="27"/>
        <end position="576"/>
    </location>
</feature>
<dbReference type="Pfam" id="PF08239">
    <property type="entry name" value="SH3_3"/>
    <property type="match status" value="2"/>
</dbReference>
<dbReference type="RefSeq" id="WP_191694411.1">
    <property type="nucleotide sequence ID" value="NZ_JACSQN010000007.1"/>
</dbReference>
<dbReference type="PANTHER" id="PTHR30404:SF0">
    <property type="entry name" value="N-ACETYLMURAMOYL-L-ALANINE AMIDASE AMIC"/>
    <property type="match status" value="1"/>
</dbReference>
<dbReference type="Proteomes" id="UP000626786">
    <property type="component" value="Unassembled WGS sequence"/>
</dbReference>
<dbReference type="SMART" id="SM00287">
    <property type="entry name" value="SH3b"/>
    <property type="match status" value="2"/>
</dbReference>
<feature type="compositionally biased region" description="Acidic residues" evidence="3">
    <location>
        <begin position="293"/>
        <end position="318"/>
    </location>
</feature>
<proteinExistence type="predicted"/>
<comment type="caution">
    <text evidence="7">The sequence shown here is derived from an EMBL/GenBank/DDBJ whole genome shotgun (WGS) entry which is preliminary data.</text>
</comment>
<dbReference type="Pfam" id="PF01520">
    <property type="entry name" value="Amidase_3"/>
    <property type="match status" value="1"/>
</dbReference>
<dbReference type="Gene3D" id="2.30.30.40">
    <property type="entry name" value="SH3 Domains"/>
    <property type="match status" value="2"/>
</dbReference>
<keyword evidence="8" id="KW-1185">Reference proteome</keyword>
<evidence type="ECO:0000256" key="1">
    <source>
        <dbReference type="ARBA" id="ARBA00022801"/>
    </source>
</evidence>
<keyword evidence="4" id="KW-0732">Signal</keyword>
<evidence type="ECO:0000256" key="2">
    <source>
        <dbReference type="ARBA" id="ARBA00023316"/>
    </source>
</evidence>
<sequence length="576" mass="63312">MKTFKWAVITSLLLALVSIVPGHSSAKFQFSDISPSKEYYEQVHYIAELKIVNEADKFNPGDKLKRAHVAKMLVLASNNQNFSAPDMHFKDLKSGTEQYDFASKAVALGFLQKQPDGSFKPNEYIKREEMGYALSKAFKLSEEISVEKPLMLRDMKSHEYAKEINGLYYAGVTQGDAGNFLPNDYLTRSQFALFVARALNDTYKLPVKLPEQTSRTYFAKVVTGGDVLNVRHLPAVTGNVIHKLNDGEIVEVIGQSGDWLVVLVDGKNGYIHGKYTKEVTVDTPSDGDVAIDTPEEEPEVDEPVIEEPEVTEPEEEVDNTPSLSGLVGKVTASSLNIRKTPSTSAAIIGKLSAGQKVEVLSLNGYWAKIKTSSGTGYIHKNYLKLTNQTGNPLKGRIIVIDAGHGGKDPGASSNKLTESTVTLNVAKRVEAKLKKAGAQVLMSRSNNTYLTLEQRTDFAKKNFAETFVSIHVNAAGSTAAKGTEVYYDSSTNPNASESKQLANKIHNSILKGANMVDRGVRDQRFYVIRNNNVAAVLVELGFITNSDDFKKLSSDQYAEIYAEAIYQGLVQYYSAN</sequence>
<dbReference type="SUPFAM" id="SSF53187">
    <property type="entry name" value="Zn-dependent exopeptidases"/>
    <property type="match status" value="1"/>
</dbReference>
<keyword evidence="2" id="KW-0961">Cell wall biogenesis/degradation</keyword>
<gene>
    <name evidence="7" type="ORF">H9649_08955</name>
</gene>
<dbReference type="PROSITE" id="PS51781">
    <property type="entry name" value="SH3B"/>
    <property type="match status" value="2"/>
</dbReference>
<organism evidence="7 8">
    <name type="scientific">Sporosarcina quadrami</name>
    <dbReference type="NCBI Taxonomy" id="2762234"/>
    <lineage>
        <taxon>Bacteria</taxon>
        <taxon>Bacillati</taxon>
        <taxon>Bacillota</taxon>
        <taxon>Bacilli</taxon>
        <taxon>Bacillales</taxon>
        <taxon>Caryophanaceae</taxon>
        <taxon>Sporosarcina</taxon>
    </lineage>
</organism>
<dbReference type="PROSITE" id="PS51272">
    <property type="entry name" value="SLH"/>
    <property type="match status" value="2"/>
</dbReference>
<dbReference type="SMART" id="SM00646">
    <property type="entry name" value="Ami_3"/>
    <property type="match status" value="1"/>
</dbReference>
<feature type="region of interest" description="Disordered" evidence="3">
    <location>
        <begin position="282"/>
        <end position="325"/>
    </location>
</feature>
<dbReference type="InterPro" id="IPR002508">
    <property type="entry name" value="MurNAc-LAA_cat"/>
</dbReference>
<dbReference type="CDD" id="cd02696">
    <property type="entry name" value="MurNAc-LAA"/>
    <property type="match status" value="1"/>
</dbReference>
<protein>
    <submittedName>
        <fullName evidence="7">N-acetylmuramoyl-L-alanine amidase</fullName>
    </submittedName>
</protein>
<dbReference type="Pfam" id="PF00395">
    <property type="entry name" value="SLH"/>
    <property type="match status" value="3"/>
</dbReference>
<reference evidence="7 8" key="1">
    <citation type="submission" date="2020-08" db="EMBL/GenBank/DDBJ databases">
        <title>A Genomic Blueprint of the Chicken Gut Microbiome.</title>
        <authorList>
            <person name="Gilroy R."/>
            <person name="Ravi A."/>
            <person name="Getino M."/>
            <person name="Pursley I."/>
            <person name="Horton D.L."/>
            <person name="Alikhan N.-F."/>
            <person name="Baker D."/>
            <person name="Gharbi K."/>
            <person name="Hall N."/>
            <person name="Watson M."/>
            <person name="Adriaenssens E.M."/>
            <person name="Foster-Nyarko E."/>
            <person name="Jarju S."/>
            <person name="Secka A."/>
            <person name="Antonio M."/>
            <person name="Oren A."/>
            <person name="Chaudhuri R."/>
            <person name="La Ragione R.M."/>
            <person name="Hildebrand F."/>
            <person name="Pallen M.J."/>
        </authorList>
    </citation>
    <scope>NUCLEOTIDE SEQUENCE [LARGE SCALE GENOMIC DNA]</scope>
    <source>
        <strain evidence="7 8">Sa2YVA2</strain>
    </source>
</reference>
<evidence type="ECO:0000256" key="4">
    <source>
        <dbReference type="SAM" id="SignalP"/>
    </source>
</evidence>
<feature type="signal peptide" evidence="4">
    <location>
        <begin position="1"/>
        <end position="26"/>
    </location>
</feature>
<dbReference type="InterPro" id="IPR001119">
    <property type="entry name" value="SLH_dom"/>
</dbReference>
<dbReference type="InterPro" id="IPR036028">
    <property type="entry name" value="SH3-like_dom_sf"/>
</dbReference>
<accession>A0ABR8U9J4</accession>
<evidence type="ECO:0000259" key="6">
    <source>
        <dbReference type="PROSITE" id="PS51781"/>
    </source>
</evidence>
<evidence type="ECO:0000313" key="8">
    <source>
        <dbReference type="Proteomes" id="UP000626786"/>
    </source>
</evidence>